<gene>
    <name evidence="1" type="ORF">DKM44_05805</name>
</gene>
<dbReference type="AlphaFoldDB" id="A0A2Z3JHF5"/>
<dbReference type="EMBL" id="CP029494">
    <property type="protein sequence ID" value="AWN22800.1"/>
    <property type="molecule type" value="Genomic_DNA"/>
</dbReference>
<proteinExistence type="predicted"/>
<accession>A0A2Z3JHF5</accession>
<name>A0A2Z3JHF5_9DEIO</name>
<evidence type="ECO:0000313" key="2">
    <source>
        <dbReference type="Proteomes" id="UP000245368"/>
    </source>
</evidence>
<dbReference type="KEGG" id="dez:DKM44_05805"/>
<protein>
    <submittedName>
        <fullName evidence="1">Uncharacterized protein</fullName>
    </submittedName>
</protein>
<sequence length="122" mass="13604">MTHLARVLYGVHLRGWRSTQLSSSYGRPREDFLTGTVRPSGGVGFSALSVIGGVVQMIDNLITERGYGEALRHLRPDQVAEISQYYRCAQSKHDSCPDLEESDYRATYLAFDALFSILFGEA</sequence>
<keyword evidence="2" id="KW-1185">Reference proteome</keyword>
<reference evidence="1 2" key="1">
    <citation type="submission" date="2018-05" db="EMBL/GenBank/DDBJ databases">
        <title>Complete Genome Sequence of Deinococcus sp. strain 17bor-2.</title>
        <authorList>
            <person name="Srinivasan S."/>
        </authorList>
    </citation>
    <scope>NUCLEOTIDE SEQUENCE [LARGE SCALE GENOMIC DNA]</scope>
    <source>
        <strain evidence="1 2">17bor-2</strain>
    </source>
</reference>
<evidence type="ECO:0000313" key="1">
    <source>
        <dbReference type="EMBL" id="AWN22800.1"/>
    </source>
</evidence>
<dbReference type="Proteomes" id="UP000245368">
    <property type="component" value="Chromosome"/>
</dbReference>
<organism evidence="1 2">
    <name type="scientific">Deinococcus irradiatisoli</name>
    <dbReference type="NCBI Taxonomy" id="2202254"/>
    <lineage>
        <taxon>Bacteria</taxon>
        <taxon>Thermotogati</taxon>
        <taxon>Deinococcota</taxon>
        <taxon>Deinococci</taxon>
        <taxon>Deinococcales</taxon>
        <taxon>Deinococcaceae</taxon>
        <taxon>Deinococcus</taxon>
    </lineage>
</organism>